<accession>A0A854W5V2</accession>
<evidence type="ECO:0000313" key="2">
    <source>
        <dbReference type="EMBL" id="PCH10778.1"/>
    </source>
</evidence>
<name>A0A854W5V2_9STRE</name>
<gene>
    <name evidence="2" type="ORF">A9Y57_02068</name>
    <name evidence="1" type="ORF">P7G31_06615</name>
</gene>
<dbReference type="Proteomes" id="UP001180515">
    <property type="component" value="Unassembled WGS sequence"/>
</dbReference>
<dbReference type="Proteomes" id="UP000217465">
    <property type="component" value="Unassembled WGS sequence"/>
</dbReference>
<evidence type="ECO:0000313" key="1">
    <source>
        <dbReference type="EMBL" id="MDT2731917.1"/>
    </source>
</evidence>
<organism evidence="2 3">
    <name type="scientific">Streptococcus parauberis</name>
    <dbReference type="NCBI Taxonomy" id="1348"/>
    <lineage>
        <taxon>Bacteria</taxon>
        <taxon>Bacillati</taxon>
        <taxon>Bacillota</taxon>
        <taxon>Bacilli</taxon>
        <taxon>Lactobacillales</taxon>
        <taxon>Streptococcaceae</taxon>
        <taxon>Streptococcus</taxon>
    </lineage>
</organism>
<sequence length="124" mass="15187">MYEVIKMYGDWEPWWFIDGWRDDIIYQKEYEKWEDALADFQNQWNHLKETYPSIHSQKNLLATFWQESEKKWCEDCADDLQQYHSILLLKNNDIIPLEKNIASFEQRNDIPPVPFICKLRLKKS</sequence>
<dbReference type="InterPro" id="IPR010434">
    <property type="entry name" value="DUF1033"/>
</dbReference>
<reference evidence="1" key="2">
    <citation type="submission" date="2023-03" db="EMBL/GenBank/DDBJ databases">
        <authorList>
            <person name="Shen W."/>
            <person name="Cai J."/>
        </authorList>
    </citation>
    <scope>NUCLEOTIDE SEQUENCE</scope>
    <source>
        <strain evidence="1">P82-2</strain>
    </source>
</reference>
<proteinExistence type="predicted"/>
<dbReference type="RefSeq" id="WP_003103833.1">
    <property type="nucleotide sequence ID" value="NZ_CBCPIC010000018.1"/>
</dbReference>
<protein>
    <submittedName>
        <fullName evidence="1">DUF1033 family protein</fullName>
    </submittedName>
</protein>
<comment type="caution">
    <text evidence="2">The sequence shown here is derived from an EMBL/GenBank/DDBJ whole genome shotgun (WGS) entry which is preliminary data.</text>
</comment>
<dbReference type="Pfam" id="PF06279">
    <property type="entry name" value="DUF1033"/>
    <property type="match status" value="1"/>
</dbReference>
<evidence type="ECO:0000313" key="3">
    <source>
        <dbReference type="Proteomes" id="UP000217465"/>
    </source>
</evidence>
<dbReference type="AlphaFoldDB" id="A0A854W5V2"/>
<dbReference type="EMBL" id="NSGR01000010">
    <property type="protein sequence ID" value="PCH10778.1"/>
    <property type="molecule type" value="Genomic_DNA"/>
</dbReference>
<dbReference type="GeneID" id="61421486"/>
<dbReference type="EMBL" id="JARQAG010000008">
    <property type="protein sequence ID" value="MDT2731917.1"/>
    <property type="molecule type" value="Genomic_DNA"/>
</dbReference>
<reference evidence="2 3" key="1">
    <citation type="submission" date="2016-06" db="EMBL/GenBank/DDBJ databases">
        <authorList>
            <person name="Haines A.N."/>
            <person name="Council K.R."/>
        </authorList>
    </citation>
    <scope>NUCLEOTIDE SEQUENCE [LARGE SCALE GENOMIC DNA]</scope>
    <source>
        <strain evidence="2 3">SP158-29</strain>
    </source>
</reference>